<evidence type="ECO:0000256" key="1">
    <source>
        <dbReference type="SAM" id="MobiDB-lite"/>
    </source>
</evidence>
<sequence>MPEQTRSTFSDFFLNLGNKMRSTASRMTQSAPAKDQEPKPLNADHAAVERIMGPPKDGNQTVR</sequence>
<name>A0A9Q9EEV0_9PEZI</name>
<evidence type="ECO:0000313" key="3">
    <source>
        <dbReference type="Proteomes" id="UP001056384"/>
    </source>
</evidence>
<feature type="region of interest" description="Disordered" evidence="1">
    <location>
        <begin position="20"/>
        <end position="63"/>
    </location>
</feature>
<evidence type="ECO:0000313" key="2">
    <source>
        <dbReference type="EMBL" id="USW46907.1"/>
    </source>
</evidence>
<dbReference type="EMBL" id="CP099418">
    <property type="protein sequence ID" value="USW46907.1"/>
    <property type="molecule type" value="Genomic_DNA"/>
</dbReference>
<dbReference type="AlphaFoldDB" id="A0A9Q9EEV0"/>
<keyword evidence="3" id="KW-1185">Reference proteome</keyword>
<protein>
    <submittedName>
        <fullName evidence="2">Uncharacterized protein</fullName>
    </submittedName>
</protein>
<proteinExistence type="predicted"/>
<reference evidence="2" key="1">
    <citation type="submission" date="2022-06" db="EMBL/GenBank/DDBJ databases">
        <title>Complete genome sequences of two strains of the flax pathogen Septoria linicola.</title>
        <authorList>
            <person name="Lapalu N."/>
            <person name="Simon A."/>
            <person name="Demenou B."/>
            <person name="Paumier D."/>
            <person name="Guillot M.-P."/>
            <person name="Gout L."/>
            <person name="Valade R."/>
        </authorList>
    </citation>
    <scope>NUCLEOTIDE SEQUENCE</scope>
    <source>
        <strain evidence="2">SE15195</strain>
    </source>
</reference>
<gene>
    <name evidence="2" type="ORF">Slin15195_G002260</name>
</gene>
<feature type="compositionally biased region" description="Polar residues" evidence="1">
    <location>
        <begin position="20"/>
        <end position="31"/>
    </location>
</feature>
<dbReference type="Proteomes" id="UP001056384">
    <property type="component" value="Chromosome 1"/>
</dbReference>
<accession>A0A9Q9EEV0</accession>
<organism evidence="2 3">
    <name type="scientific">Septoria linicola</name>
    <dbReference type="NCBI Taxonomy" id="215465"/>
    <lineage>
        <taxon>Eukaryota</taxon>
        <taxon>Fungi</taxon>
        <taxon>Dikarya</taxon>
        <taxon>Ascomycota</taxon>
        <taxon>Pezizomycotina</taxon>
        <taxon>Dothideomycetes</taxon>
        <taxon>Dothideomycetidae</taxon>
        <taxon>Mycosphaerellales</taxon>
        <taxon>Mycosphaerellaceae</taxon>
        <taxon>Septoria</taxon>
    </lineage>
</organism>